<keyword evidence="4" id="KW-0547">Nucleotide-binding</keyword>
<organism evidence="12 13">
    <name type="scientific">Laceyella putida</name>
    <dbReference type="NCBI Taxonomy" id="110101"/>
    <lineage>
        <taxon>Bacteria</taxon>
        <taxon>Bacillati</taxon>
        <taxon>Bacillota</taxon>
        <taxon>Bacilli</taxon>
        <taxon>Bacillales</taxon>
        <taxon>Thermoactinomycetaceae</taxon>
        <taxon>Laceyella</taxon>
    </lineage>
</organism>
<dbReference type="InterPro" id="IPR027417">
    <property type="entry name" value="P-loop_NTPase"/>
</dbReference>
<reference evidence="13" key="1">
    <citation type="journal article" date="2019" name="Int. J. Syst. Evol. Microbiol.">
        <title>The Global Catalogue of Microorganisms (GCM) 10K type strain sequencing project: providing services to taxonomists for standard genome sequencing and annotation.</title>
        <authorList>
            <consortium name="The Broad Institute Genomics Platform"/>
            <consortium name="The Broad Institute Genome Sequencing Center for Infectious Disease"/>
            <person name="Wu L."/>
            <person name="Ma J."/>
        </authorList>
    </citation>
    <scope>NUCLEOTIDE SEQUENCE [LARGE SCALE GENOMIC DNA]</scope>
    <source>
        <strain evidence="13">CGMCC 1.12942</strain>
    </source>
</reference>
<comment type="caution">
    <text evidence="12">The sequence shown here is derived from an EMBL/GenBank/DDBJ whole genome shotgun (WGS) entry which is preliminary data.</text>
</comment>
<keyword evidence="6" id="KW-0067">ATP-binding</keyword>
<dbReference type="NCBIfam" id="NF008121">
    <property type="entry name" value="PRK10869.1"/>
    <property type="match status" value="1"/>
</dbReference>
<dbReference type="EMBL" id="JBHTBW010000019">
    <property type="protein sequence ID" value="MFC7440974.1"/>
    <property type="molecule type" value="Genomic_DNA"/>
</dbReference>
<gene>
    <name evidence="12" type="primary">recN</name>
    <name evidence="12" type="ORF">ACFQNG_07380</name>
</gene>
<keyword evidence="7 9" id="KW-0234">DNA repair</keyword>
<comment type="similarity">
    <text evidence="2 9">Belongs to the RecN family.</text>
</comment>
<dbReference type="NCBIfam" id="TIGR00634">
    <property type="entry name" value="recN"/>
    <property type="match status" value="1"/>
</dbReference>
<sequence length="566" mass="64102">MLKELVIRQFAIIEEVRLQFKDGFHVLTGETGAGKSILIDALGLVIGGRASADFVRYGEEKAEIEALFEVSSSHPAHALLREWGFADDELDSLIIRREITVNGKSVCRINGRTITLAMLKQMGQTLLDISGQHEHQALLRVEEHLAWLDTFAGSEVIELREQYESRYREYQALKKELARYHMDQKELAYRVDMLQFQAQEIEAAALVPGEEEELEQERNRLAHAEKLMMHTAHAYQHLNGEQGGLERVQEALNHLEGLVEVDESLGSLLENVQSAYYQLEEAARAIGRYRDGFEFDPGRLNEVEERLHLIKQLKRKYGESIADILAHGEKVRQELNQLEHREESVAELEEKISSIEAELHAMAKTLTQLRKEAAAQLETKVEQELADLNMASTVFHVAFYSESYQANELLPHGQDVIEFQIAPNPGEPLKPLTKIASGGELSRIMLALKCIFTATDSAHTLVFDEIDTGVSGRAAQAIAEKIAVVSKQNQILCVTHLPQVACMADHHFYISKELQDDKTRTKVEPLDRRGRTMELARMLGGVEVTNRTMQHAEEMIRMAEKVKRNR</sequence>
<feature type="coiled-coil region" evidence="10">
    <location>
        <begin position="331"/>
        <end position="372"/>
    </location>
</feature>
<evidence type="ECO:0000313" key="12">
    <source>
        <dbReference type="EMBL" id="MFC7440974.1"/>
    </source>
</evidence>
<evidence type="ECO:0000256" key="8">
    <source>
        <dbReference type="ARBA" id="ARBA00033408"/>
    </source>
</evidence>
<evidence type="ECO:0000256" key="7">
    <source>
        <dbReference type="ARBA" id="ARBA00023204"/>
    </source>
</evidence>
<dbReference type="SUPFAM" id="SSF52540">
    <property type="entry name" value="P-loop containing nucleoside triphosphate hydrolases"/>
    <property type="match status" value="2"/>
</dbReference>
<evidence type="ECO:0000256" key="5">
    <source>
        <dbReference type="ARBA" id="ARBA00022763"/>
    </source>
</evidence>
<dbReference type="Proteomes" id="UP001596500">
    <property type="component" value="Unassembled WGS sequence"/>
</dbReference>
<evidence type="ECO:0000256" key="3">
    <source>
        <dbReference type="ARBA" id="ARBA00021315"/>
    </source>
</evidence>
<dbReference type="PANTHER" id="PTHR11059">
    <property type="entry name" value="DNA REPAIR PROTEIN RECN"/>
    <property type="match status" value="1"/>
</dbReference>
<keyword evidence="5 9" id="KW-0227">DNA damage</keyword>
<keyword evidence="10" id="KW-0175">Coiled coil</keyword>
<dbReference type="Pfam" id="PF02463">
    <property type="entry name" value="SMC_N"/>
    <property type="match status" value="1"/>
</dbReference>
<evidence type="ECO:0000256" key="1">
    <source>
        <dbReference type="ARBA" id="ARBA00003618"/>
    </source>
</evidence>
<feature type="domain" description="RecF/RecN/SMC N-terminal" evidence="11">
    <location>
        <begin position="1"/>
        <end position="512"/>
    </location>
</feature>
<dbReference type="RefSeq" id="WP_379864253.1">
    <property type="nucleotide sequence ID" value="NZ_JBHTBW010000019.1"/>
</dbReference>
<evidence type="ECO:0000256" key="2">
    <source>
        <dbReference type="ARBA" id="ARBA00009441"/>
    </source>
</evidence>
<dbReference type="Gene3D" id="3.40.50.300">
    <property type="entry name" value="P-loop containing nucleotide triphosphate hydrolases"/>
    <property type="match status" value="2"/>
</dbReference>
<dbReference type="InterPro" id="IPR003395">
    <property type="entry name" value="RecF/RecN/SMC_N"/>
</dbReference>
<protein>
    <recommendedName>
        <fullName evidence="3 9">DNA repair protein RecN</fullName>
    </recommendedName>
    <alternativeName>
        <fullName evidence="8 9">Recombination protein N</fullName>
    </alternativeName>
</protein>
<evidence type="ECO:0000313" key="13">
    <source>
        <dbReference type="Proteomes" id="UP001596500"/>
    </source>
</evidence>
<evidence type="ECO:0000256" key="4">
    <source>
        <dbReference type="ARBA" id="ARBA00022741"/>
    </source>
</evidence>
<dbReference type="InterPro" id="IPR004604">
    <property type="entry name" value="DNA_recomb/repair_RecN"/>
</dbReference>
<accession>A0ABW2RIY3</accession>
<comment type="function">
    <text evidence="1 9">May be involved in recombinational repair of damaged DNA.</text>
</comment>
<evidence type="ECO:0000256" key="9">
    <source>
        <dbReference type="PIRNR" id="PIRNR003128"/>
    </source>
</evidence>
<name>A0ABW2RIY3_9BACL</name>
<evidence type="ECO:0000256" key="6">
    <source>
        <dbReference type="ARBA" id="ARBA00022840"/>
    </source>
</evidence>
<proteinExistence type="inferred from homology"/>
<evidence type="ECO:0000256" key="10">
    <source>
        <dbReference type="SAM" id="Coils"/>
    </source>
</evidence>
<dbReference type="PANTHER" id="PTHR11059:SF0">
    <property type="entry name" value="DNA REPAIR PROTEIN RECN"/>
    <property type="match status" value="1"/>
</dbReference>
<evidence type="ECO:0000259" key="11">
    <source>
        <dbReference type="Pfam" id="PF02463"/>
    </source>
</evidence>
<dbReference type="CDD" id="cd03241">
    <property type="entry name" value="ABC_RecN"/>
    <property type="match status" value="2"/>
</dbReference>
<dbReference type="PIRSF" id="PIRSF003128">
    <property type="entry name" value="RecN"/>
    <property type="match status" value="1"/>
</dbReference>
<keyword evidence="13" id="KW-1185">Reference proteome</keyword>